<keyword evidence="4" id="KW-0812">Transmembrane</keyword>
<accession>A0A238VQQ5</accession>
<dbReference type="Proteomes" id="UP000198379">
    <property type="component" value="Unassembled WGS sequence"/>
</dbReference>
<keyword evidence="7" id="KW-0998">Cell outer membrane</keyword>
<evidence type="ECO:0000256" key="6">
    <source>
        <dbReference type="ARBA" id="ARBA00023136"/>
    </source>
</evidence>
<comment type="similarity">
    <text evidence="2">Belongs to the OmpP1/FadL family.</text>
</comment>
<dbReference type="EMBL" id="FZNY01000001">
    <property type="protein sequence ID" value="SNR36477.1"/>
    <property type="molecule type" value="Genomic_DNA"/>
</dbReference>
<evidence type="ECO:0000256" key="2">
    <source>
        <dbReference type="ARBA" id="ARBA00008163"/>
    </source>
</evidence>
<comment type="subcellular location">
    <subcellularLocation>
        <location evidence="1">Cell outer membrane</location>
        <topology evidence="1">Multi-pass membrane protein</topology>
    </subcellularLocation>
</comment>
<dbReference type="AlphaFoldDB" id="A0A238VQQ5"/>
<evidence type="ECO:0000313" key="9">
    <source>
        <dbReference type="Proteomes" id="UP000198379"/>
    </source>
</evidence>
<dbReference type="PANTHER" id="PTHR35093">
    <property type="entry name" value="OUTER MEMBRANE PROTEIN NMB0088-RELATED"/>
    <property type="match status" value="1"/>
</dbReference>
<keyword evidence="5" id="KW-0732">Signal</keyword>
<proteinExistence type="inferred from homology"/>
<reference evidence="8 9" key="1">
    <citation type="submission" date="2017-06" db="EMBL/GenBank/DDBJ databases">
        <authorList>
            <person name="Kim H.J."/>
            <person name="Triplett B.A."/>
        </authorList>
    </citation>
    <scope>NUCLEOTIDE SEQUENCE [LARGE SCALE GENOMIC DNA]</scope>
    <source>
        <strain evidence="8 9">DSM 25597</strain>
    </source>
</reference>
<evidence type="ECO:0000256" key="1">
    <source>
        <dbReference type="ARBA" id="ARBA00004571"/>
    </source>
</evidence>
<organism evidence="8 9">
    <name type="scientific">Dokdonia pacifica</name>
    <dbReference type="NCBI Taxonomy" id="1627892"/>
    <lineage>
        <taxon>Bacteria</taxon>
        <taxon>Pseudomonadati</taxon>
        <taxon>Bacteroidota</taxon>
        <taxon>Flavobacteriia</taxon>
        <taxon>Flavobacteriales</taxon>
        <taxon>Flavobacteriaceae</taxon>
        <taxon>Dokdonia</taxon>
    </lineage>
</organism>
<dbReference type="GO" id="GO:0009279">
    <property type="term" value="C:cell outer membrane"/>
    <property type="evidence" value="ECO:0007669"/>
    <property type="project" value="UniProtKB-SubCell"/>
</dbReference>
<dbReference type="Gene3D" id="2.40.160.60">
    <property type="entry name" value="Outer membrane protein transport protein (OMPP1/FadL/TodX)"/>
    <property type="match status" value="1"/>
</dbReference>
<evidence type="ECO:0000256" key="5">
    <source>
        <dbReference type="ARBA" id="ARBA00022729"/>
    </source>
</evidence>
<dbReference type="InterPro" id="IPR005017">
    <property type="entry name" value="OMPP1/FadL/TodX"/>
</dbReference>
<evidence type="ECO:0000313" key="8">
    <source>
        <dbReference type="EMBL" id="SNR36477.1"/>
    </source>
</evidence>
<dbReference type="PANTHER" id="PTHR35093:SF8">
    <property type="entry name" value="OUTER MEMBRANE PROTEIN NMB0088-RELATED"/>
    <property type="match status" value="1"/>
</dbReference>
<name>A0A238VQQ5_9FLAO</name>
<keyword evidence="6" id="KW-0472">Membrane</keyword>
<evidence type="ECO:0000256" key="3">
    <source>
        <dbReference type="ARBA" id="ARBA00022452"/>
    </source>
</evidence>
<evidence type="ECO:0000256" key="4">
    <source>
        <dbReference type="ARBA" id="ARBA00022692"/>
    </source>
</evidence>
<dbReference type="Pfam" id="PF03349">
    <property type="entry name" value="Toluene_X"/>
    <property type="match status" value="1"/>
</dbReference>
<keyword evidence="3" id="KW-1134">Transmembrane beta strand</keyword>
<dbReference type="GO" id="GO:0015483">
    <property type="term" value="F:long-chain fatty acid transporting porin activity"/>
    <property type="evidence" value="ECO:0007669"/>
    <property type="project" value="TreeGrafter"/>
</dbReference>
<evidence type="ECO:0000256" key="7">
    <source>
        <dbReference type="ARBA" id="ARBA00023237"/>
    </source>
</evidence>
<sequence length="427" mass="46933">MRKVVSVFVLMLVCAVTYAGGYRVSLQGNRALAMGHTGVAVVNNAELAFFNPAGLVHLENKINLSAGGFGVFAEVAYQNAQFGNSVSTEDNVGTPVYLYGSYKVSENFALGLAVYTPYGSTVEYPTDWAGSHLVNNIELQAIYVQPLFSWEVVKDRFSIGGGPILAIGGVEFNRNLSRNLTDLDGNRSNVTLDASGILEFGWSVGALLNLDNEDKWKLGFNYRSLIDVEVEAGDGEATFANVPNSPLAPIPNGTFDFTASLPLPAEWTVGLSYKPNEKWLFAFDYNYAEWSAYESLDIDFLNADGSVALQSLNPRNYKNASTYRFGAQYSPSSKLDLRLGYYFDESPVQSGFFAPETPRNDSHGFTTGFTYNINDKFAIDASFLYLRFEEIDASYDFFTETNGQTAPFRGTYKSSVFSPGIGISYKL</sequence>
<protein>
    <submittedName>
        <fullName evidence="8">Long-chain fatty acid transport protein</fullName>
    </submittedName>
</protein>
<gene>
    <name evidence="8" type="ORF">SAMN06265376_101194</name>
</gene>
<keyword evidence="9" id="KW-1185">Reference proteome</keyword>
<dbReference type="SUPFAM" id="SSF56935">
    <property type="entry name" value="Porins"/>
    <property type="match status" value="1"/>
</dbReference>
<dbReference type="RefSeq" id="WP_179218056.1">
    <property type="nucleotide sequence ID" value="NZ_BMEP01000002.1"/>
</dbReference>